<evidence type="ECO:0000313" key="1">
    <source>
        <dbReference type="EMBL" id="GAA4436188.1"/>
    </source>
</evidence>
<accession>A0ABP8LT70</accession>
<dbReference type="InterPro" id="IPR040442">
    <property type="entry name" value="Pyrv_kinase-like_dom_sf"/>
</dbReference>
<gene>
    <name evidence="1" type="ORF">GCM10023091_13840</name>
</gene>
<proteinExistence type="predicted"/>
<sequence>MHPPISSEFGLILFSIDEKLVRPAVDAGVDGIMVDWENQAKKARQKDFDTEINLHTFDDLCRLRHMVPPGKLICRVNGFNGDQTFREADLAVKGGADEIFLPMVTSAGQVKALLDHCGNAVAVSILIETTAALDCLAALSELPLNRVYVGLNDLHIQQATPNLFYPMTDGTVANIRRHFSQPLGLGGVTHPAGGKPITSHELIKAYAQLSVNFSFLRRTFVSDCRRFEVSEIINAIREAYKAARNTAPEVAEADFQMLCNEIRQWENHPHRA</sequence>
<keyword evidence="2" id="KW-1185">Reference proteome</keyword>
<organism evidence="1 2">
    <name type="scientific">Ravibacter arvi</name>
    <dbReference type="NCBI Taxonomy" id="2051041"/>
    <lineage>
        <taxon>Bacteria</taxon>
        <taxon>Pseudomonadati</taxon>
        <taxon>Bacteroidota</taxon>
        <taxon>Cytophagia</taxon>
        <taxon>Cytophagales</taxon>
        <taxon>Spirosomataceae</taxon>
        <taxon>Ravibacter</taxon>
    </lineage>
</organism>
<dbReference type="Gene3D" id="3.20.20.60">
    <property type="entry name" value="Phosphoenolpyruvate-binding domains"/>
    <property type="match status" value="1"/>
</dbReference>
<reference evidence="2" key="1">
    <citation type="journal article" date="2019" name="Int. J. Syst. Evol. Microbiol.">
        <title>The Global Catalogue of Microorganisms (GCM) 10K type strain sequencing project: providing services to taxonomists for standard genome sequencing and annotation.</title>
        <authorList>
            <consortium name="The Broad Institute Genomics Platform"/>
            <consortium name="The Broad Institute Genome Sequencing Center for Infectious Disease"/>
            <person name="Wu L."/>
            <person name="Ma J."/>
        </authorList>
    </citation>
    <scope>NUCLEOTIDE SEQUENCE [LARGE SCALE GENOMIC DNA]</scope>
    <source>
        <strain evidence="2">JCM 31920</strain>
    </source>
</reference>
<dbReference type="RefSeq" id="WP_345027573.1">
    <property type="nucleotide sequence ID" value="NZ_BAABEY010000014.1"/>
</dbReference>
<dbReference type="InterPro" id="IPR015813">
    <property type="entry name" value="Pyrv/PenolPyrv_kinase-like_dom"/>
</dbReference>
<dbReference type="SUPFAM" id="SSF51621">
    <property type="entry name" value="Phosphoenolpyruvate/pyruvate domain"/>
    <property type="match status" value="1"/>
</dbReference>
<evidence type="ECO:0008006" key="3">
    <source>
        <dbReference type="Google" id="ProtNLM"/>
    </source>
</evidence>
<name>A0ABP8LT70_9BACT</name>
<comment type="caution">
    <text evidence="1">The sequence shown here is derived from an EMBL/GenBank/DDBJ whole genome shotgun (WGS) entry which is preliminary data.</text>
</comment>
<dbReference type="Proteomes" id="UP001501508">
    <property type="component" value="Unassembled WGS sequence"/>
</dbReference>
<dbReference type="EMBL" id="BAABEY010000014">
    <property type="protein sequence ID" value="GAA4436188.1"/>
    <property type="molecule type" value="Genomic_DNA"/>
</dbReference>
<protein>
    <recommendedName>
        <fullName evidence="3">HpcH/HpaI aldolase/citrate lyase domain-containing protein</fullName>
    </recommendedName>
</protein>
<evidence type="ECO:0000313" key="2">
    <source>
        <dbReference type="Proteomes" id="UP001501508"/>
    </source>
</evidence>